<evidence type="ECO:0000313" key="4">
    <source>
        <dbReference type="Proteomes" id="UP001247620"/>
    </source>
</evidence>
<dbReference type="Pfam" id="PF04173">
    <property type="entry name" value="DoxD"/>
    <property type="match status" value="1"/>
</dbReference>
<feature type="domain" description="TQO small subunit DoxD" evidence="2">
    <location>
        <begin position="60"/>
        <end position="147"/>
    </location>
</feature>
<feature type="transmembrane region" description="Helical" evidence="1">
    <location>
        <begin position="12"/>
        <end position="33"/>
    </location>
</feature>
<gene>
    <name evidence="3" type="ORF">J2W55_003624</name>
</gene>
<feature type="transmembrane region" description="Helical" evidence="1">
    <location>
        <begin position="92"/>
        <end position="111"/>
    </location>
</feature>
<feature type="transmembrane region" description="Helical" evidence="1">
    <location>
        <begin position="62"/>
        <end position="85"/>
    </location>
</feature>
<dbReference type="RefSeq" id="WP_310098630.1">
    <property type="nucleotide sequence ID" value="NZ_JAVDUU010000003.1"/>
</dbReference>
<comment type="caution">
    <text evidence="3">The sequence shown here is derived from an EMBL/GenBank/DDBJ whole genome shotgun (WGS) entry which is preliminary data.</text>
</comment>
<evidence type="ECO:0000313" key="3">
    <source>
        <dbReference type="EMBL" id="MDR6943771.1"/>
    </source>
</evidence>
<organism evidence="3 4">
    <name type="scientific">Mucilaginibacter pocheonensis</name>
    <dbReference type="NCBI Taxonomy" id="398050"/>
    <lineage>
        <taxon>Bacteria</taxon>
        <taxon>Pseudomonadati</taxon>
        <taxon>Bacteroidota</taxon>
        <taxon>Sphingobacteriia</taxon>
        <taxon>Sphingobacteriales</taxon>
        <taxon>Sphingobacteriaceae</taxon>
        <taxon>Mucilaginibacter</taxon>
    </lineage>
</organism>
<protein>
    <submittedName>
        <fullName evidence="3">Membrane protein YphA (DoxX/SURF4 family)</fullName>
    </submittedName>
</protein>
<keyword evidence="1" id="KW-0812">Transmembrane</keyword>
<keyword evidence="1" id="KW-1133">Transmembrane helix</keyword>
<feature type="transmembrane region" description="Helical" evidence="1">
    <location>
        <begin position="117"/>
        <end position="137"/>
    </location>
</feature>
<name>A0ABU1TG03_9SPHI</name>
<sequence length="156" mass="17191">MITDNKYTQLYLRLALGIGFIVPVLDRLGMVGAPGQPNISWGNWDKFIGFTGVLMPYLSKPLVMGAGFFATLLEAIFGICLIIGYKTRLMALGSFALTLIFGLSMVAFLGYKAPLNFSVFPCSAGSLLLATLTNYEFSIDQYLYKKSISDLRTFNK</sequence>
<keyword evidence="4" id="KW-1185">Reference proteome</keyword>
<dbReference type="EMBL" id="JAVDUU010000003">
    <property type="protein sequence ID" value="MDR6943771.1"/>
    <property type="molecule type" value="Genomic_DNA"/>
</dbReference>
<evidence type="ECO:0000259" key="2">
    <source>
        <dbReference type="Pfam" id="PF04173"/>
    </source>
</evidence>
<keyword evidence="1" id="KW-0472">Membrane</keyword>
<dbReference type="InterPro" id="IPR007301">
    <property type="entry name" value="DoxD"/>
</dbReference>
<dbReference type="Proteomes" id="UP001247620">
    <property type="component" value="Unassembled WGS sequence"/>
</dbReference>
<evidence type="ECO:0000256" key="1">
    <source>
        <dbReference type="SAM" id="Phobius"/>
    </source>
</evidence>
<proteinExistence type="predicted"/>
<reference evidence="3 4" key="1">
    <citation type="submission" date="2023-07" db="EMBL/GenBank/DDBJ databases">
        <title>Sorghum-associated microbial communities from plants grown in Nebraska, USA.</title>
        <authorList>
            <person name="Schachtman D."/>
        </authorList>
    </citation>
    <scope>NUCLEOTIDE SEQUENCE [LARGE SCALE GENOMIC DNA]</scope>
    <source>
        <strain evidence="3 4">3262</strain>
    </source>
</reference>
<accession>A0ABU1TG03</accession>